<dbReference type="NCBIfam" id="TIGR02944">
    <property type="entry name" value="suf_reg_Xantho"/>
    <property type="match status" value="1"/>
</dbReference>
<dbReference type="SUPFAM" id="SSF46785">
    <property type="entry name" value="Winged helix' DNA-binding domain"/>
    <property type="match status" value="1"/>
</dbReference>
<dbReference type="PANTHER" id="PTHR33221">
    <property type="entry name" value="WINGED HELIX-TURN-HELIX TRANSCRIPTIONAL REGULATOR, RRF2 FAMILY"/>
    <property type="match status" value="1"/>
</dbReference>
<dbReference type="PROSITE" id="PS51197">
    <property type="entry name" value="HTH_RRF2_2"/>
    <property type="match status" value="1"/>
</dbReference>
<dbReference type="PROSITE" id="PS01332">
    <property type="entry name" value="HTH_RRF2_1"/>
    <property type="match status" value="1"/>
</dbReference>
<dbReference type="Gene3D" id="1.10.10.10">
    <property type="entry name" value="Winged helix-like DNA-binding domain superfamily/Winged helix DNA-binding domain"/>
    <property type="match status" value="1"/>
</dbReference>
<sequence length="157" mass="16267">MIRLSKLTDYAIVILANLARAGEGTLTAQDLAERSKVPLPTVSKLCKELSKAGLVLSHRGRHGGYGLARPADAISIAEIVEALEGPIALTSCVEPGAQPDACGLEATCPAKASWDPVSRAIQGALRGLPLSSIVLQHSNDPKNADTVDVVTLGAHVS</sequence>
<accession>B8JEB8</accession>
<organism evidence="1 2">
    <name type="scientific">Anaeromyxobacter dehalogenans (strain ATCC BAA-258 / DSM 21875 / 2CP-1)</name>
    <dbReference type="NCBI Taxonomy" id="455488"/>
    <lineage>
        <taxon>Bacteria</taxon>
        <taxon>Pseudomonadati</taxon>
        <taxon>Myxococcota</taxon>
        <taxon>Myxococcia</taxon>
        <taxon>Myxococcales</taxon>
        <taxon>Cystobacterineae</taxon>
        <taxon>Anaeromyxobacteraceae</taxon>
        <taxon>Anaeromyxobacter</taxon>
    </lineage>
</organism>
<dbReference type="NCBIfam" id="TIGR00738">
    <property type="entry name" value="rrf2_super"/>
    <property type="match status" value="1"/>
</dbReference>
<protein>
    <submittedName>
        <fullName evidence="1">Transcriptional regulator, BadM/Rrf2 family</fullName>
    </submittedName>
</protein>
<dbReference type="Pfam" id="PF02082">
    <property type="entry name" value="Rrf2"/>
    <property type="match status" value="1"/>
</dbReference>
<dbReference type="Proteomes" id="UP000007089">
    <property type="component" value="Chromosome"/>
</dbReference>
<dbReference type="AlphaFoldDB" id="B8JEB8"/>
<dbReference type="InterPro" id="IPR000944">
    <property type="entry name" value="Tscrpt_reg_Rrf2"/>
</dbReference>
<dbReference type="InterPro" id="IPR011991">
    <property type="entry name" value="ArsR-like_HTH"/>
</dbReference>
<dbReference type="KEGG" id="acp:A2cp1_0892"/>
<dbReference type="InterPro" id="IPR036390">
    <property type="entry name" value="WH_DNA-bd_sf"/>
</dbReference>
<reference evidence="1" key="1">
    <citation type="submission" date="2009-01" db="EMBL/GenBank/DDBJ databases">
        <title>Complete sequence of Anaeromyxobacter dehalogenans 2CP-1.</title>
        <authorList>
            <consortium name="US DOE Joint Genome Institute"/>
            <person name="Lucas S."/>
            <person name="Copeland A."/>
            <person name="Lapidus A."/>
            <person name="Glavina del Rio T."/>
            <person name="Dalin E."/>
            <person name="Tice H."/>
            <person name="Bruce D."/>
            <person name="Goodwin L."/>
            <person name="Pitluck S."/>
            <person name="Saunders E."/>
            <person name="Brettin T."/>
            <person name="Detter J.C."/>
            <person name="Han C."/>
            <person name="Larimer F."/>
            <person name="Land M."/>
            <person name="Hauser L."/>
            <person name="Kyrpides N."/>
            <person name="Ovchinnikova G."/>
            <person name="Beliaev A.S."/>
            <person name="Richardson P."/>
        </authorList>
    </citation>
    <scope>NUCLEOTIDE SEQUENCE</scope>
    <source>
        <strain evidence="1">2CP-1</strain>
    </source>
</reference>
<dbReference type="InterPro" id="IPR030489">
    <property type="entry name" value="TR_Rrf2-type_CS"/>
</dbReference>
<dbReference type="HOGENOM" id="CLU_107144_1_2_7"/>
<name>B8JEB8_ANAD2</name>
<dbReference type="CDD" id="cd00090">
    <property type="entry name" value="HTH_ARSR"/>
    <property type="match status" value="1"/>
</dbReference>
<dbReference type="InterPro" id="IPR036388">
    <property type="entry name" value="WH-like_DNA-bd_sf"/>
</dbReference>
<gene>
    <name evidence="1" type="ordered locus">A2cp1_0892</name>
</gene>
<dbReference type="PANTHER" id="PTHR33221:SF2">
    <property type="entry name" value="TRANSCRIPTIONAL REGULATOR"/>
    <property type="match status" value="1"/>
</dbReference>
<evidence type="ECO:0000313" key="2">
    <source>
        <dbReference type="Proteomes" id="UP000007089"/>
    </source>
</evidence>
<dbReference type="InterPro" id="IPR014290">
    <property type="entry name" value="SUF_FeS_clus_asmbl_reg"/>
</dbReference>
<keyword evidence="2" id="KW-1185">Reference proteome</keyword>
<dbReference type="GO" id="GO:0003700">
    <property type="term" value="F:DNA-binding transcription factor activity"/>
    <property type="evidence" value="ECO:0007669"/>
    <property type="project" value="TreeGrafter"/>
</dbReference>
<evidence type="ECO:0000313" key="1">
    <source>
        <dbReference type="EMBL" id="ACL64244.1"/>
    </source>
</evidence>
<dbReference type="EMBL" id="CP001359">
    <property type="protein sequence ID" value="ACL64244.1"/>
    <property type="molecule type" value="Genomic_DNA"/>
</dbReference>
<dbReference type="RefSeq" id="WP_012632250.1">
    <property type="nucleotide sequence ID" value="NC_011891.1"/>
</dbReference>
<proteinExistence type="predicted"/>
<dbReference type="GO" id="GO:0005829">
    <property type="term" value="C:cytosol"/>
    <property type="evidence" value="ECO:0007669"/>
    <property type="project" value="TreeGrafter"/>
</dbReference>